<organism evidence="1 2">
    <name type="scientific">Geodermatophilus sabuli</name>
    <dbReference type="NCBI Taxonomy" id="1564158"/>
    <lineage>
        <taxon>Bacteria</taxon>
        <taxon>Bacillati</taxon>
        <taxon>Actinomycetota</taxon>
        <taxon>Actinomycetes</taxon>
        <taxon>Geodermatophilales</taxon>
        <taxon>Geodermatophilaceae</taxon>
        <taxon>Geodermatophilus</taxon>
    </lineage>
</organism>
<evidence type="ECO:0000313" key="1">
    <source>
        <dbReference type="EMBL" id="SNX96565.1"/>
    </source>
</evidence>
<gene>
    <name evidence="1" type="ORF">SAMN06893097_104280</name>
</gene>
<dbReference type="RefSeq" id="WP_143426621.1">
    <property type="nucleotide sequence ID" value="NZ_JACHXB010000002.1"/>
</dbReference>
<reference evidence="1 2" key="1">
    <citation type="submission" date="2017-09" db="EMBL/GenBank/DDBJ databases">
        <authorList>
            <person name="Ehlers B."/>
            <person name="Leendertz F.H."/>
        </authorList>
    </citation>
    <scope>NUCLEOTIDE SEQUENCE [LARGE SCALE GENOMIC DNA]</scope>
    <source>
        <strain evidence="1 2">DSM 46844</strain>
    </source>
</reference>
<name>A0A285EBZ9_9ACTN</name>
<dbReference type="OrthoDB" id="9954733at2"/>
<dbReference type="EMBL" id="OBDO01000004">
    <property type="protein sequence ID" value="SNX96565.1"/>
    <property type="molecule type" value="Genomic_DNA"/>
</dbReference>
<evidence type="ECO:0000313" key="2">
    <source>
        <dbReference type="Proteomes" id="UP000219514"/>
    </source>
</evidence>
<accession>A0A285EBZ9</accession>
<dbReference type="Proteomes" id="UP000219514">
    <property type="component" value="Unassembled WGS sequence"/>
</dbReference>
<sequence length="226" mass="24713">MSTPNARLAMQIGGRGFLEAHPPNDVTGARFEGRFVIYGMMSHGSPIFGDDVSLFERDCAAQHGLGPGSAHFVAMRSGFGLESFHTGDDEFVGHLYARTSARTRLRIYFDPAPDGSRSFEDRDSFTRGQLIGTYRAEEFFQLDARAGVFNTRVSYTLIESSPFTFMDTTVDLAEVAPSMTDLSAGHAPEDAPRPIPIPHGEEPFTDRGPGVFAQRFPVGGAWLTVD</sequence>
<protein>
    <submittedName>
        <fullName evidence="1">Uncharacterized protein</fullName>
    </submittedName>
</protein>
<dbReference type="AlphaFoldDB" id="A0A285EBZ9"/>
<proteinExistence type="predicted"/>
<keyword evidence="2" id="KW-1185">Reference proteome</keyword>